<dbReference type="Pfam" id="PF12668">
    <property type="entry name" value="DUF3791"/>
    <property type="match status" value="1"/>
</dbReference>
<comment type="caution">
    <text evidence="1">The sequence shown here is derived from an EMBL/GenBank/DDBJ whole genome shotgun (WGS) entry which is preliminary data.</text>
</comment>
<reference evidence="1" key="1">
    <citation type="submission" date="2019-03" db="EMBL/GenBank/DDBJ databases">
        <title>Single cell metagenomics reveals metabolic interactions within the superorganism composed of flagellate Streblomastix strix and complex community of Bacteroidetes bacteria on its surface.</title>
        <authorList>
            <person name="Treitli S.C."/>
            <person name="Kolisko M."/>
            <person name="Husnik F."/>
            <person name="Keeling P."/>
            <person name="Hampl V."/>
        </authorList>
    </citation>
    <scope>NUCLEOTIDE SEQUENCE</scope>
    <source>
        <strain evidence="1">STM</strain>
    </source>
</reference>
<accession>A0A5J4RHZ2</accession>
<evidence type="ECO:0008006" key="2">
    <source>
        <dbReference type="Google" id="ProtNLM"/>
    </source>
</evidence>
<name>A0A5J4RHZ2_9ZZZZ</name>
<gene>
    <name evidence="1" type="ORF">EZS27_018887</name>
</gene>
<sequence length="78" mass="9354">METRTLDKETSDKVSFVTFIIPEFALAYKMGMTEAYQYLKKYGGLDYLFEHWWALHTDNKFYALRDLYKVCYENGGMR</sequence>
<protein>
    <recommendedName>
        <fullName evidence="2">DUF3791 domain-containing protein</fullName>
    </recommendedName>
</protein>
<organism evidence="1">
    <name type="scientific">termite gut metagenome</name>
    <dbReference type="NCBI Taxonomy" id="433724"/>
    <lineage>
        <taxon>unclassified sequences</taxon>
        <taxon>metagenomes</taxon>
        <taxon>organismal metagenomes</taxon>
    </lineage>
</organism>
<dbReference type="EMBL" id="SNRY01001217">
    <property type="protein sequence ID" value="KAA6332623.1"/>
    <property type="molecule type" value="Genomic_DNA"/>
</dbReference>
<proteinExistence type="predicted"/>
<dbReference type="AlphaFoldDB" id="A0A5J4RHZ2"/>
<evidence type="ECO:0000313" key="1">
    <source>
        <dbReference type="EMBL" id="KAA6332623.1"/>
    </source>
</evidence>
<dbReference type="InterPro" id="IPR024269">
    <property type="entry name" value="DUF3791"/>
</dbReference>